<keyword evidence="2" id="KW-0805">Transcription regulation</keyword>
<evidence type="ECO:0000256" key="4">
    <source>
        <dbReference type="ARBA" id="ARBA00023163"/>
    </source>
</evidence>
<organism evidence="6 7">
    <name type="scientific">Oceanospirillum linum</name>
    <dbReference type="NCBI Taxonomy" id="966"/>
    <lineage>
        <taxon>Bacteria</taxon>
        <taxon>Pseudomonadati</taxon>
        <taxon>Pseudomonadota</taxon>
        <taxon>Gammaproteobacteria</taxon>
        <taxon>Oceanospirillales</taxon>
        <taxon>Oceanospirillaceae</taxon>
        <taxon>Oceanospirillum</taxon>
    </lineage>
</organism>
<proteinExistence type="inferred from homology"/>
<dbReference type="PANTHER" id="PTHR30537:SF10">
    <property type="entry name" value="TRANSCRIPTIONAL REGULATOR-RELATED"/>
    <property type="match status" value="1"/>
</dbReference>
<protein>
    <submittedName>
        <fullName evidence="6">LysR family transcriptional regulator</fullName>
    </submittedName>
</protein>
<dbReference type="GO" id="GO:0006351">
    <property type="term" value="P:DNA-templated transcription"/>
    <property type="evidence" value="ECO:0007669"/>
    <property type="project" value="TreeGrafter"/>
</dbReference>
<gene>
    <name evidence="6" type="ORF">BTA35_0204320</name>
</gene>
<reference evidence="6" key="1">
    <citation type="submission" date="2017-02" db="EMBL/GenBank/DDBJ databases">
        <title>Draft Genome Sequence of the Salt Water Bacterium Oceanospirillum linum ATCC 11336.</title>
        <authorList>
            <person name="Trachtenberg A.M."/>
            <person name="Carney J.G."/>
            <person name="Linnane J.D."/>
            <person name="Rheaume B.A."/>
            <person name="Pitts N.L."/>
            <person name="Mykles D.L."/>
            <person name="Maclea K.S."/>
        </authorList>
    </citation>
    <scope>NUCLEOTIDE SEQUENCE [LARGE SCALE GENOMIC DNA]</scope>
    <source>
        <strain evidence="6">ATCC 11336</strain>
    </source>
</reference>
<dbReference type="AlphaFoldDB" id="A0A1T1HFU0"/>
<dbReference type="Gene3D" id="1.10.10.10">
    <property type="entry name" value="Winged helix-like DNA-binding domain superfamily/Winged helix DNA-binding domain"/>
    <property type="match status" value="1"/>
</dbReference>
<keyword evidence="4" id="KW-0804">Transcription</keyword>
<dbReference type="EMBL" id="MTSD02000001">
    <property type="protein sequence ID" value="OOV88711.1"/>
    <property type="molecule type" value="Genomic_DNA"/>
</dbReference>
<evidence type="ECO:0000256" key="1">
    <source>
        <dbReference type="ARBA" id="ARBA00009437"/>
    </source>
</evidence>
<keyword evidence="3" id="KW-0238">DNA-binding</keyword>
<evidence type="ECO:0000259" key="5">
    <source>
        <dbReference type="PROSITE" id="PS50931"/>
    </source>
</evidence>
<dbReference type="InterPro" id="IPR005119">
    <property type="entry name" value="LysR_subst-bd"/>
</dbReference>
<dbReference type="SUPFAM" id="SSF53850">
    <property type="entry name" value="Periplasmic binding protein-like II"/>
    <property type="match status" value="1"/>
</dbReference>
<name>A0A1T1HFU0_OCELI</name>
<dbReference type="Pfam" id="PF00126">
    <property type="entry name" value="HTH_1"/>
    <property type="match status" value="1"/>
</dbReference>
<dbReference type="InterPro" id="IPR000847">
    <property type="entry name" value="LysR_HTH_N"/>
</dbReference>
<dbReference type="GO" id="GO:0003700">
    <property type="term" value="F:DNA-binding transcription factor activity"/>
    <property type="evidence" value="ECO:0007669"/>
    <property type="project" value="InterPro"/>
</dbReference>
<evidence type="ECO:0000313" key="7">
    <source>
        <dbReference type="Proteomes" id="UP000190064"/>
    </source>
</evidence>
<dbReference type="FunFam" id="3.40.190.290:FF:000001">
    <property type="entry name" value="Transcriptional regulator, LysR family"/>
    <property type="match status" value="1"/>
</dbReference>
<dbReference type="InterPro" id="IPR036388">
    <property type="entry name" value="WH-like_DNA-bd_sf"/>
</dbReference>
<evidence type="ECO:0000256" key="3">
    <source>
        <dbReference type="ARBA" id="ARBA00023125"/>
    </source>
</evidence>
<dbReference type="Gene3D" id="3.40.190.290">
    <property type="match status" value="1"/>
</dbReference>
<dbReference type="PANTHER" id="PTHR30537">
    <property type="entry name" value="HTH-TYPE TRANSCRIPTIONAL REGULATOR"/>
    <property type="match status" value="1"/>
</dbReference>
<evidence type="ECO:0000313" key="6">
    <source>
        <dbReference type="EMBL" id="OOV88711.1"/>
    </source>
</evidence>
<dbReference type="FunFam" id="1.10.10.10:FF:000001">
    <property type="entry name" value="LysR family transcriptional regulator"/>
    <property type="match status" value="1"/>
</dbReference>
<dbReference type="PRINTS" id="PR00039">
    <property type="entry name" value="HTHLYSR"/>
</dbReference>
<dbReference type="Proteomes" id="UP000190064">
    <property type="component" value="Unassembled WGS sequence"/>
</dbReference>
<comment type="similarity">
    <text evidence="1">Belongs to the LysR transcriptional regulatory family.</text>
</comment>
<dbReference type="InterPro" id="IPR036390">
    <property type="entry name" value="WH_DNA-bd_sf"/>
</dbReference>
<keyword evidence="7" id="KW-1185">Reference proteome</keyword>
<dbReference type="InterPro" id="IPR058163">
    <property type="entry name" value="LysR-type_TF_proteobact-type"/>
</dbReference>
<comment type="caution">
    <text evidence="6">The sequence shown here is derived from an EMBL/GenBank/DDBJ whole genome shotgun (WGS) entry which is preliminary data.</text>
</comment>
<feature type="domain" description="HTH lysR-type" evidence="5">
    <location>
        <begin position="1"/>
        <end position="58"/>
    </location>
</feature>
<dbReference type="SUPFAM" id="SSF46785">
    <property type="entry name" value="Winged helix' DNA-binding domain"/>
    <property type="match status" value="1"/>
</dbReference>
<dbReference type="Pfam" id="PF03466">
    <property type="entry name" value="LysR_substrate"/>
    <property type="match status" value="1"/>
</dbReference>
<dbReference type="GO" id="GO:0043565">
    <property type="term" value="F:sequence-specific DNA binding"/>
    <property type="evidence" value="ECO:0007669"/>
    <property type="project" value="TreeGrafter"/>
</dbReference>
<dbReference type="RefSeq" id="WP_077243158.1">
    <property type="nucleotide sequence ID" value="NZ_FXTS01000004.1"/>
</dbReference>
<dbReference type="PROSITE" id="PS50931">
    <property type="entry name" value="HTH_LYSR"/>
    <property type="match status" value="1"/>
</dbReference>
<sequence length="287" mass="32706">MNWEGVNEFVAVYETGGFTSAAQQLSCSTAQVSRQIGKLENRLGSKLFYRTTRKVSATEAGQIYYQHCRQILDALDDAERALTDLQASPRGRLKITAPVAYGESHITPLLNNFMQHYPELELQCLLTNQTIDLITDSYDLAIRLGRLSDSSMIARRLSSRRLYVCASPDYIHRHGEPHTLSELSHHICLQGTLDYWRFRTDGQERSLRIQGRIRCNSGHALLDAALKGLGIVQLPDYYVEHALKEKTLVSLLESYQCEDEGIWALYPQNRLLSPKVRLLVDYLIENF</sequence>
<accession>A0A1T1HFU0</accession>
<evidence type="ECO:0000256" key="2">
    <source>
        <dbReference type="ARBA" id="ARBA00023015"/>
    </source>
</evidence>
<dbReference type="STRING" id="966.BTA35_0204320"/>